<accession>A0A949USP6</accession>
<dbReference type="InterPro" id="IPR002549">
    <property type="entry name" value="AI-2E-like"/>
</dbReference>
<evidence type="ECO:0000256" key="8">
    <source>
        <dbReference type="SAM" id="MobiDB-lite"/>
    </source>
</evidence>
<reference evidence="10 11" key="1">
    <citation type="submission" date="2021-06" db="EMBL/GenBank/DDBJ databases">
        <title>Falsochrobactrum tianjin sp.nov., a new petroleum-degrading bacteria isolated from oily soils.</title>
        <authorList>
            <person name="Chen G."/>
            <person name="Chen H."/>
            <person name="Tian J."/>
            <person name="Qing J."/>
            <person name="Zhong L."/>
            <person name="Ma W."/>
            <person name="Song Y."/>
            <person name="Cui X."/>
            <person name="Yan B."/>
        </authorList>
    </citation>
    <scope>NUCLEOTIDE SEQUENCE [LARGE SCALE GENOMIC DNA]</scope>
    <source>
        <strain evidence="10 11">TDYN1</strain>
    </source>
</reference>
<keyword evidence="3" id="KW-0813">Transport</keyword>
<keyword evidence="6 9" id="KW-1133">Transmembrane helix</keyword>
<proteinExistence type="inferred from homology"/>
<keyword evidence="5 9" id="KW-0812">Transmembrane</keyword>
<comment type="similarity">
    <text evidence="2">Belongs to the autoinducer-2 exporter (AI-2E) (TC 2.A.86) family.</text>
</comment>
<evidence type="ECO:0000313" key="11">
    <source>
        <dbReference type="Proteomes" id="UP000752297"/>
    </source>
</evidence>
<keyword evidence="7 9" id="KW-0472">Membrane</keyword>
<dbReference type="Proteomes" id="UP000752297">
    <property type="component" value="Unassembled WGS sequence"/>
</dbReference>
<dbReference type="Pfam" id="PF01594">
    <property type="entry name" value="AI-2E_transport"/>
    <property type="match status" value="1"/>
</dbReference>
<sequence>MVKRPAPARGSVNKTIQQSDATARDGDIHVNVELGGITGTSIRRQAMFWVVAMAVFVLFLVVFSSVLLPFVAGMALAYFLDPVADRLERMGLSRLAATVVILLIFLVTLVIGLMIIIPVLATQLVDFISKLPDYISQLQSLLANENSQWLKRYIGIDSSVIRENLSSLLQQSAGFLSTLLQSLWNSGKSLIDIAGLFVVTPVVAFYMLLDWDHMVEKIDSWVPRSQLHTVRRIAGEMDAAVAGFIRGQGTLCLILGTYYAIGLTLTGLNFGLLIGFFAGLISFIPYVGSFIGLTLAIGVALVQFWPDWIMIVAVAAVFFLGQFVEGNILQPKLVGSSVGLHPVWLMFALFAFGSLFGFTGMLVAVPAAAAVAVLVRFALNRYLHSPMYDPAYKQPDPDAGPLIEAGENAGKKQ</sequence>
<dbReference type="GO" id="GO:0055085">
    <property type="term" value="P:transmembrane transport"/>
    <property type="evidence" value="ECO:0007669"/>
    <property type="project" value="TreeGrafter"/>
</dbReference>
<evidence type="ECO:0000256" key="7">
    <source>
        <dbReference type="ARBA" id="ARBA00023136"/>
    </source>
</evidence>
<comment type="subcellular location">
    <subcellularLocation>
        <location evidence="1">Cell membrane</location>
        <topology evidence="1">Multi-pass membrane protein</topology>
    </subcellularLocation>
</comment>
<gene>
    <name evidence="10" type="ORF">KUG47_04395</name>
</gene>
<dbReference type="PANTHER" id="PTHR21716">
    <property type="entry name" value="TRANSMEMBRANE PROTEIN"/>
    <property type="match status" value="1"/>
</dbReference>
<keyword evidence="11" id="KW-1185">Reference proteome</keyword>
<feature type="transmembrane region" description="Helical" evidence="9">
    <location>
        <begin position="344"/>
        <end position="377"/>
    </location>
</feature>
<evidence type="ECO:0000256" key="6">
    <source>
        <dbReference type="ARBA" id="ARBA00022989"/>
    </source>
</evidence>
<keyword evidence="4" id="KW-1003">Cell membrane</keyword>
<dbReference type="PANTHER" id="PTHR21716:SF53">
    <property type="entry name" value="PERMEASE PERM-RELATED"/>
    <property type="match status" value="1"/>
</dbReference>
<evidence type="ECO:0000256" key="3">
    <source>
        <dbReference type="ARBA" id="ARBA00022448"/>
    </source>
</evidence>
<feature type="region of interest" description="Disordered" evidence="8">
    <location>
        <begin position="393"/>
        <end position="413"/>
    </location>
</feature>
<evidence type="ECO:0000256" key="4">
    <source>
        <dbReference type="ARBA" id="ARBA00022475"/>
    </source>
</evidence>
<evidence type="ECO:0000256" key="2">
    <source>
        <dbReference type="ARBA" id="ARBA00009773"/>
    </source>
</evidence>
<dbReference type="GO" id="GO:0005886">
    <property type="term" value="C:plasma membrane"/>
    <property type="evidence" value="ECO:0007669"/>
    <property type="project" value="UniProtKB-SubCell"/>
</dbReference>
<feature type="transmembrane region" description="Helical" evidence="9">
    <location>
        <begin position="308"/>
        <end position="324"/>
    </location>
</feature>
<protein>
    <submittedName>
        <fullName evidence="10">AI-2E family transporter</fullName>
    </submittedName>
</protein>
<feature type="region of interest" description="Disordered" evidence="8">
    <location>
        <begin position="1"/>
        <end position="20"/>
    </location>
</feature>
<dbReference type="AlphaFoldDB" id="A0A949USP6"/>
<dbReference type="RefSeq" id="WP_217676705.1">
    <property type="nucleotide sequence ID" value="NZ_JAHRVA010000001.1"/>
</dbReference>
<feature type="transmembrane region" description="Helical" evidence="9">
    <location>
        <begin position="92"/>
        <end position="121"/>
    </location>
</feature>
<feature type="transmembrane region" description="Helical" evidence="9">
    <location>
        <begin position="47"/>
        <end position="80"/>
    </location>
</feature>
<organism evidence="10 11">
    <name type="scientific">Falsochrobactrum tianjinense</name>
    <dbReference type="NCBI Taxonomy" id="2706015"/>
    <lineage>
        <taxon>Bacteria</taxon>
        <taxon>Pseudomonadati</taxon>
        <taxon>Pseudomonadota</taxon>
        <taxon>Alphaproteobacteria</taxon>
        <taxon>Hyphomicrobiales</taxon>
        <taxon>Brucellaceae</taxon>
        <taxon>Falsochrobactrum</taxon>
    </lineage>
</organism>
<comment type="caution">
    <text evidence="10">The sequence shown here is derived from an EMBL/GenBank/DDBJ whole genome shotgun (WGS) entry which is preliminary data.</text>
</comment>
<dbReference type="EMBL" id="JAHRVA010000001">
    <property type="protein sequence ID" value="MBV2142740.1"/>
    <property type="molecule type" value="Genomic_DNA"/>
</dbReference>
<evidence type="ECO:0000256" key="5">
    <source>
        <dbReference type="ARBA" id="ARBA00022692"/>
    </source>
</evidence>
<name>A0A949USP6_9HYPH</name>
<evidence type="ECO:0000256" key="9">
    <source>
        <dbReference type="SAM" id="Phobius"/>
    </source>
</evidence>
<evidence type="ECO:0000313" key="10">
    <source>
        <dbReference type="EMBL" id="MBV2142740.1"/>
    </source>
</evidence>
<feature type="transmembrane region" description="Helical" evidence="9">
    <location>
        <begin position="273"/>
        <end position="301"/>
    </location>
</feature>
<evidence type="ECO:0000256" key="1">
    <source>
        <dbReference type="ARBA" id="ARBA00004651"/>
    </source>
</evidence>
<feature type="transmembrane region" description="Helical" evidence="9">
    <location>
        <begin position="189"/>
        <end position="209"/>
    </location>
</feature>